<dbReference type="GO" id="GO:0005789">
    <property type="term" value="C:endoplasmic reticulum membrane"/>
    <property type="evidence" value="ECO:0007669"/>
    <property type="project" value="UniProtKB-SubCell"/>
</dbReference>
<evidence type="ECO:0000256" key="16">
    <source>
        <dbReference type="ARBA" id="ARBA00080528"/>
    </source>
</evidence>
<dbReference type="OrthoDB" id="1678617at2759"/>
<evidence type="ECO:0000256" key="2">
    <source>
        <dbReference type="ARBA" id="ARBA00004154"/>
    </source>
</evidence>
<keyword evidence="11 19" id="KW-1133">Transmembrane helix</keyword>
<dbReference type="Pfam" id="PF20936">
    <property type="entry name" value="GCIP_C"/>
    <property type="match status" value="1"/>
</dbReference>
<evidence type="ECO:0000313" key="24">
    <source>
        <dbReference type="Proteomes" id="UP000738325"/>
    </source>
</evidence>
<dbReference type="AlphaFoldDB" id="A0A9P6URC2"/>
<evidence type="ECO:0000259" key="20">
    <source>
        <dbReference type="Pfam" id="PF08491"/>
    </source>
</evidence>
<dbReference type="FunFam" id="3.50.50.60:FF:000166">
    <property type="entry name" value="Squalene monooxygenase Erg1"/>
    <property type="match status" value="1"/>
</dbReference>
<protein>
    <recommendedName>
        <fullName evidence="15">Squalene epoxidase ERG1</fullName>
        <ecNumber evidence="5">1.14.14.17</ecNumber>
    </recommendedName>
    <alternativeName>
        <fullName evidence="14">Squalene epoxidase erg1</fullName>
    </alternativeName>
    <alternativeName>
        <fullName evidence="16 17">Squalene monooxygenase ERG1</fullName>
    </alternativeName>
</protein>
<comment type="cofactor">
    <cofactor evidence="1">
        <name>FAD</name>
        <dbReference type="ChEBI" id="CHEBI:57692"/>
    </cofactor>
</comment>
<sequence length="911" mass="99435">MTEEAQQKIRGLVEMAMSYVVEPQPLSVPPVPETLNALVERLANNLSLSETVATPLSQVQEEEEAWDGEAFGVRLAGLGKLLANDVTKTTLACKPPAEAKMVIGMVDALAETCFRLAGFVESIPVKIAGQTYKREIQTLANDIFLATAGLMNEFLEVKNEKVVQVQQQKLTITGDVQGFGKAAADRSSSTTESDAAKGDDVYLMKTGIVWEACQIFEQASKSNRQAVARKWGDMTSTLEDAIAEVQEMIDSNDSKKDGENDRDDSDDSDDDSGSESDDSWNDDEKMTEEEKQLSIRSNAILKLTKMLLKKLQQRCLDTQPSLALAVASMATADASSPSSTALSAIAVRPSDLNRMWDQLYDSAGGIVALADEIATSLYSPQDQTAVIALLQDLNQKNHDCIQVGRLFVRGQAEHEKWLDMCEAQAKKIIDTALTPSLATVPVPDNGSTFDIIVVGAGVLGSAFASTFAKQGKRILLLERDLSEPDRIVGELLQPGGYKALKELGLADCLEGIDAIPTYGYGVIRGSEHVHIPYLVDPETGKQDQGRSFHHGRFIQKLRIAASQTPNVTIVEATVNEVVHDEDNGVRVAGITCTHKKDSSAEATESGAASVTAQYFAPLTVIADGCFSKFRKQFIQKPVATVSHFVGFVMKDVQLPFPNHGHVILASPSPILMYQISTRDTRILVDVPGKLPSASSGALRSYLENIIYPQLPATIQKQFLVALETERLRSMPNSFLPPSTSSELGVILLGDAMNMRHPLTGGGMTVALNDVVYLRDMLAGDVTKDQEETMVQMELFFWKRKELSGVINVLAQALYALFSGGDENLIVLRDGCFSYFKMGGECITGPVGLLSGMTRRRMVLVYHFYAVALHSIWLMFHKATWAELPVTLFKAFSVLWTASVALLPVMWSECKA</sequence>
<keyword evidence="24" id="KW-1185">Reference proteome</keyword>
<dbReference type="InterPro" id="IPR049317">
    <property type="entry name" value="GCIP-like_N"/>
</dbReference>
<evidence type="ECO:0000256" key="11">
    <source>
        <dbReference type="ARBA" id="ARBA00022989"/>
    </source>
</evidence>
<evidence type="ECO:0000256" key="19">
    <source>
        <dbReference type="SAM" id="Phobius"/>
    </source>
</evidence>
<dbReference type="GO" id="GO:0004506">
    <property type="term" value="F:squalene monooxygenase activity"/>
    <property type="evidence" value="ECO:0007669"/>
    <property type="project" value="UniProtKB-EC"/>
</dbReference>
<dbReference type="InterPro" id="IPR013698">
    <property type="entry name" value="Squalene_epoxidase"/>
</dbReference>
<dbReference type="InterPro" id="IPR049318">
    <property type="entry name" value="GCIP_C"/>
</dbReference>
<dbReference type="Gene3D" id="1.20.1410.10">
    <property type="entry name" value="I/LWEQ domain"/>
    <property type="match status" value="1"/>
</dbReference>
<dbReference type="Pfam" id="PF13324">
    <property type="entry name" value="GCIP_N"/>
    <property type="match status" value="1"/>
</dbReference>
<dbReference type="Gene3D" id="1.20.1420.10">
    <property type="entry name" value="Talin, central domain"/>
    <property type="match status" value="1"/>
</dbReference>
<evidence type="ECO:0000256" key="13">
    <source>
        <dbReference type="ARBA" id="ARBA00023136"/>
    </source>
</evidence>
<evidence type="ECO:0000256" key="9">
    <source>
        <dbReference type="ARBA" id="ARBA00022827"/>
    </source>
</evidence>
<reference evidence="23" key="1">
    <citation type="journal article" date="2020" name="Fungal Divers.">
        <title>Resolving the Mortierellaceae phylogeny through synthesis of multi-gene phylogenetics and phylogenomics.</title>
        <authorList>
            <person name="Vandepol N."/>
            <person name="Liber J."/>
            <person name="Desiro A."/>
            <person name="Na H."/>
            <person name="Kennedy M."/>
            <person name="Barry K."/>
            <person name="Grigoriev I.V."/>
            <person name="Miller A.N."/>
            <person name="O'Donnell K."/>
            <person name="Stajich J.E."/>
            <person name="Bonito G."/>
        </authorList>
    </citation>
    <scope>NUCLEOTIDE SEQUENCE</scope>
    <source>
        <strain evidence="23">REB-010B</strain>
    </source>
</reference>
<organism evidence="23 24">
    <name type="scientific">Dissophora globulifera</name>
    <dbReference type="NCBI Taxonomy" id="979702"/>
    <lineage>
        <taxon>Eukaryota</taxon>
        <taxon>Fungi</taxon>
        <taxon>Fungi incertae sedis</taxon>
        <taxon>Mucoromycota</taxon>
        <taxon>Mortierellomycotina</taxon>
        <taxon>Mortierellomycetes</taxon>
        <taxon>Mortierellales</taxon>
        <taxon>Mortierellaceae</taxon>
        <taxon>Dissophora</taxon>
    </lineage>
</organism>
<evidence type="ECO:0000256" key="6">
    <source>
        <dbReference type="ARBA" id="ARBA00022630"/>
    </source>
</evidence>
<feature type="compositionally biased region" description="Acidic residues" evidence="18">
    <location>
        <begin position="260"/>
        <end position="281"/>
    </location>
</feature>
<evidence type="ECO:0000256" key="14">
    <source>
        <dbReference type="ARBA" id="ARBA00070252"/>
    </source>
</evidence>
<dbReference type="EC" id="1.14.14.17" evidence="5"/>
<evidence type="ECO:0000259" key="21">
    <source>
        <dbReference type="Pfam" id="PF13324"/>
    </source>
</evidence>
<dbReference type="Pfam" id="PF08491">
    <property type="entry name" value="SE"/>
    <property type="match status" value="1"/>
</dbReference>
<keyword evidence="6" id="KW-0285">Flavoprotein</keyword>
<dbReference type="InterPro" id="IPR036188">
    <property type="entry name" value="FAD/NAD-bd_sf"/>
</dbReference>
<comment type="similarity">
    <text evidence="4">Belongs to the squalene monooxygenase family.</text>
</comment>
<evidence type="ECO:0000256" key="3">
    <source>
        <dbReference type="ARBA" id="ARBA00004477"/>
    </source>
</evidence>
<dbReference type="Proteomes" id="UP000738325">
    <property type="component" value="Unassembled WGS sequence"/>
</dbReference>
<feature type="transmembrane region" description="Helical" evidence="19">
    <location>
        <begin position="858"/>
        <end position="875"/>
    </location>
</feature>
<feature type="transmembrane region" description="Helical" evidence="19">
    <location>
        <begin position="887"/>
        <end position="906"/>
    </location>
</feature>
<proteinExistence type="inferred from homology"/>
<evidence type="ECO:0000256" key="5">
    <source>
        <dbReference type="ARBA" id="ARBA00012312"/>
    </source>
</evidence>
<dbReference type="EMBL" id="JAAAIP010000424">
    <property type="protein sequence ID" value="KAG0317409.1"/>
    <property type="molecule type" value="Genomic_DNA"/>
</dbReference>
<evidence type="ECO:0000256" key="10">
    <source>
        <dbReference type="ARBA" id="ARBA00022848"/>
    </source>
</evidence>
<name>A0A9P6URC2_9FUNG</name>
<feature type="domain" description="Cyclin-D1-binding protein 1-like C-terminal" evidence="22">
    <location>
        <begin position="271"/>
        <end position="396"/>
    </location>
</feature>
<keyword evidence="10" id="KW-0492">Microsome</keyword>
<dbReference type="Gene3D" id="3.50.50.60">
    <property type="entry name" value="FAD/NAD(P)-binding domain"/>
    <property type="match status" value="1"/>
</dbReference>
<keyword evidence="9" id="KW-0274">FAD</keyword>
<dbReference type="InterPro" id="IPR040125">
    <property type="entry name" value="Squalene_monox"/>
</dbReference>
<accession>A0A9P6URC2</accession>
<comment type="caution">
    <text evidence="23">The sequence shown here is derived from an EMBL/GenBank/DDBJ whole genome shotgun (WGS) entry which is preliminary data.</text>
</comment>
<comment type="subcellular location">
    <subcellularLocation>
        <location evidence="3">Endoplasmic reticulum membrane</location>
        <topology evidence="3">Multi-pass membrane protein</topology>
    </subcellularLocation>
    <subcellularLocation>
        <location evidence="2">Microsome membrane</location>
        <topology evidence="2">Multi-pass membrane protein</topology>
    </subcellularLocation>
</comment>
<feature type="region of interest" description="Disordered" evidence="18">
    <location>
        <begin position="248"/>
        <end position="291"/>
    </location>
</feature>
<feature type="domain" description="Squalene epoxidase" evidence="20">
    <location>
        <begin position="615"/>
        <end position="887"/>
    </location>
</feature>
<evidence type="ECO:0000256" key="4">
    <source>
        <dbReference type="ARBA" id="ARBA00008802"/>
    </source>
</evidence>
<dbReference type="GO" id="GO:0050660">
    <property type="term" value="F:flavin adenine dinucleotide binding"/>
    <property type="evidence" value="ECO:0007669"/>
    <property type="project" value="InterPro"/>
</dbReference>
<evidence type="ECO:0000256" key="15">
    <source>
        <dbReference type="ARBA" id="ARBA00070793"/>
    </source>
</evidence>
<keyword evidence="12" id="KW-0560">Oxidoreductase</keyword>
<evidence type="ECO:0000256" key="18">
    <source>
        <dbReference type="SAM" id="MobiDB-lite"/>
    </source>
</evidence>
<evidence type="ECO:0000256" key="8">
    <source>
        <dbReference type="ARBA" id="ARBA00022824"/>
    </source>
</evidence>
<evidence type="ECO:0000259" key="22">
    <source>
        <dbReference type="Pfam" id="PF20936"/>
    </source>
</evidence>
<evidence type="ECO:0000313" key="23">
    <source>
        <dbReference type="EMBL" id="KAG0317409.1"/>
    </source>
</evidence>
<dbReference type="SUPFAM" id="SSF51905">
    <property type="entry name" value="FAD/NAD(P)-binding domain"/>
    <property type="match status" value="1"/>
</dbReference>
<evidence type="ECO:0000256" key="12">
    <source>
        <dbReference type="ARBA" id="ARBA00023002"/>
    </source>
</evidence>
<gene>
    <name evidence="23" type="primary">ERG1_2</name>
    <name evidence="23" type="ORF">BGZ99_006315</name>
</gene>
<dbReference type="PANTHER" id="PTHR10835:SF0">
    <property type="entry name" value="SQUALENE MONOOXYGENASE"/>
    <property type="match status" value="1"/>
</dbReference>
<feature type="domain" description="Cyclin-D1-binding protein 1-like N-terminal" evidence="21">
    <location>
        <begin position="75"/>
        <end position="250"/>
    </location>
</feature>
<evidence type="ECO:0000256" key="1">
    <source>
        <dbReference type="ARBA" id="ARBA00001974"/>
    </source>
</evidence>
<feature type="compositionally biased region" description="Basic and acidic residues" evidence="18">
    <location>
        <begin position="282"/>
        <end position="291"/>
    </location>
</feature>
<evidence type="ECO:0000256" key="17">
    <source>
        <dbReference type="ARBA" id="ARBA00081105"/>
    </source>
</evidence>
<keyword evidence="13 19" id="KW-0472">Membrane</keyword>
<keyword evidence="8" id="KW-0256">Endoplasmic reticulum</keyword>
<keyword evidence="7 19" id="KW-0812">Transmembrane</keyword>
<dbReference type="PANTHER" id="PTHR10835">
    <property type="entry name" value="SQUALENE MONOOXYGENASE"/>
    <property type="match status" value="1"/>
</dbReference>
<dbReference type="PRINTS" id="PR00420">
    <property type="entry name" value="RNGMNOXGNASE"/>
</dbReference>
<dbReference type="GO" id="GO:0006696">
    <property type="term" value="P:ergosterol biosynthetic process"/>
    <property type="evidence" value="ECO:0007669"/>
    <property type="project" value="TreeGrafter"/>
</dbReference>
<evidence type="ECO:0000256" key="7">
    <source>
        <dbReference type="ARBA" id="ARBA00022692"/>
    </source>
</evidence>